<keyword evidence="1" id="KW-0732">Signal</keyword>
<reference evidence="2" key="2">
    <citation type="journal article" date="2020" name="Microorganisms">
        <title>Osmotic Adaptation and Compatible Solute Biosynthesis of Phototrophic Bacteria as Revealed from Genome Analyses.</title>
        <authorList>
            <person name="Imhoff J.F."/>
            <person name="Rahn T."/>
            <person name="Kunzel S."/>
            <person name="Keller A."/>
            <person name="Neulinger S.C."/>
        </authorList>
    </citation>
    <scope>NUCLEOTIDE SEQUENCE</scope>
    <source>
        <strain evidence="2">LMG 28126</strain>
    </source>
</reference>
<dbReference type="PROSITE" id="PS51257">
    <property type="entry name" value="PROKAR_LIPOPROTEIN"/>
    <property type="match status" value="1"/>
</dbReference>
<proteinExistence type="predicted"/>
<organism evidence="2 3">
    <name type="scientific">Rhodobaculum claviforme</name>
    <dbReference type="NCBI Taxonomy" id="1549854"/>
    <lineage>
        <taxon>Bacteria</taxon>
        <taxon>Pseudomonadati</taxon>
        <taxon>Pseudomonadota</taxon>
        <taxon>Alphaproteobacteria</taxon>
        <taxon>Rhodobacterales</taxon>
        <taxon>Paracoccaceae</taxon>
        <taxon>Rhodobaculum</taxon>
    </lineage>
</organism>
<evidence type="ECO:0000313" key="2">
    <source>
        <dbReference type="EMBL" id="MBK5928662.1"/>
    </source>
</evidence>
<feature type="chain" id="PRO_5037299148" description="Lipoprotein" evidence="1">
    <location>
        <begin position="27"/>
        <end position="116"/>
    </location>
</feature>
<accession>A0A934TNR4</accession>
<dbReference type="AlphaFoldDB" id="A0A934TNR4"/>
<feature type="signal peptide" evidence="1">
    <location>
        <begin position="1"/>
        <end position="26"/>
    </location>
</feature>
<sequence length="116" mass="11735">MTLSARPARAGLALGAGLLLGACNMAGLPPILDPTPTAPPTAGMSSDAQRATAACLDRAEAQGLQVTGVSNASEVMGFGGRPVGQNVFVNIGRGGQNVTVRCSYTYDTAEARIMTL</sequence>
<evidence type="ECO:0000256" key="1">
    <source>
        <dbReference type="SAM" id="SignalP"/>
    </source>
</evidence>
<protein>
    <recommendedName>
        <fullName evidence="4">Lipoprotein</fullName>
    </recommendedName>
</protein>
<dbReference type="Proteomes" id="UP000706333">
    <property type="component" value="Unassembled WGS sequence"/>
</dbReference>
<reference evidence="2" key="1">
    <citation type="submission" date="2017-05" db="EMBL/GenBank/DDBJ databases">
        <authorList>
            <person name="Imhoff J.F."/>
            <person name="Rahn T."/>
            <person name="Kuenzel S."/>
            <person name="Neulinger S.C."/>
        </authorList>
    </citation>
    <scope>NUCLEOTIDE SEQUENCE</scope>
    <source>
        <strain evidence="2">LMG 28126</strain>
    </source>
</reference>
<evidence type="ECO:0008006" key="4">
    <source>
        <dbReference type="Google" id="ProtNLM"/>
    </source>
</evidence>
<dbReference type="EMBL" id="NHSD01000318">
    <property type="protein sequence ID" value="MBK5928662.1"/>
    <property type="molecule type" value="Genomic_DNA"/>
</dbReference>
<gene>
    <name evidence="2" type="ORF">CCR87_15205</name>
</gene>
<dbReference type="RefSeq" id="WP_201158423.1">
    <property type="nucleotide sequence ID" value="NZ_NHSD01000318.1"/>
</dbReference>
<comment type="caution">
    <text evidence="2">The sequence shown here is derived from an EMBL/GenBank/DDBJ whole genome shotgun (WGS) entry which is preliminary data.</text>
</comment>
<evidence type="ECO:0000313" key="3">
    <source>
        <dbReference type="Proteomes" id="UP000706333"/>
    </source>
</evidence>
<keyword evidence="3" id="KW-1185">Reference proteome</keyword>
<name>A0A934TNR4_9RHOB</name>